<dbReference type="GO" id="GO:0046983">
    <property type="term" value="F:protein dimerization activity"/>
    <property type="evidence" value="ECO:0007669"/>
    <property type="project" value="InterPro"/>
</dbReference>
<dbReference type="CDD" id="cd02440">
    <property type="entry name" value="AdoMet_MTases"/>
    <property type="match status" value="1"/>
</dbReference>
<proteinExistence type="predicted"/>
<evidence type="ECO:0000256" key="3">
    <source>
        <dbReference type="ARBA" id="ARBA00022691"/>
    </source>
</evidence>
<dbReference type="PANTHER" id="PTHR43712:SF2">
    <property type="entry name" value="O-METHYLTRANSFERASE CICE"/>
    <property type="match status" value="1"/>
</dbReference>
<dbReference type="PROSITE" id="PS51683">
    <property type="entry name" value="SAM_OMT_II"/>
    <property type="match status" value="1"/>
</dbReference>
<dbReference type="Proteomes" id="UP000605361">
    <property type="component" value="Unassembled WGS sequence"/>
</dbReference>
<dbReference type="InterPro" id="IPR001077">
    <property type="entry name" value="COMT_C"/>
</dbReference>
<dbReference type="InterPro" id="IPR016461">
    <property type="entry name" value="COMT-like"/>
</dbReference>
<sequence length="347" mass="38181">MVAVTSERYGRRRPMMRTMHDILRLANAFCESQALLSAVELDLFGALRDGPATERDLRLRLGLHGRGLPDLLRLLVVLGLLHEDGGRYRNAEVADRHLVGGGPGYAGGALLGVKANLYPLWGELTETLRTGRPRSASDDFAAMLDDPDELRRYTRMMDGTLQPLVPELLKAVDWAAYRSFLDIGGCRGDLAGQLVQAYPHLTGHVFDLPQLEPLFDEHMADQGTTGGVIFHSGDFFADPLPQADVLILGHVLHNWSRDRREQLMRAAFRAVRPGGVLVVHDRMIDAARPTVDNLVTSLVMALVTEEGEEYAIDEVIELAESAGFASASHQPLDDNETLVVCRTSGRS</sequence>
<keyword evidence="1 7" id="KW-0489">Methyltransferase</keyword>
<reference evidence="7" key="1">
    <citation type="submission" date="2020-11" db="EMBL/GenBank/DDBJ databases">
        <title>Whole-genome analyses of Nonomuraea sp. K274.</title>
        <authorList>
            <person name="Veyisoglu A."/>
        </authorList>
    </citation>
    <scope>NUCLEOTIDE SEQUENCE</scope>
    <source>
        <strain evidence="7">K274</strain>
    </source>
</reference>
<evidence type="ECO:0000256" key="4">
    <source>
        <dbReference type="PIRSR" id="PIRSR005739-1"/>
    </source>
</evidence>
<dbReference type="GO" id="GO:0032259">
    <property type="term" value="P:methylation"/>
    <property type="evidence" value="ECO:0007669"/>
    <property type="project" value="UniProtKB-KW"/>
</dbReference>
<dbReference type="AlphaFoldDB" id="A0A931F5B6"/>
<dbReference type="Gene3D" id="3.40.50.150">
    <property type="entry name" value="Vaccinia Virus protein VP39"/>
    <property type="match status" value="1"/>
</dbReference>
<dbReference type="InterPro" id="IPR029063">
    <property type="entry name" value="SAM-dependent_MTases_sf"/>
</dbReference>
<evidence type="ECO:0000313" key="8">
    <source>
        <dbReference type="Proteomes" id="UP000605361"/>
    </source>
</evidence>
<dbReference type="InterPro" id="IPR012967">
    <property type="entry name" value="COMT_dimerisation"/>
</dbReference>
<keyword evidence="8" id="KW-1185">Reference proteome</keyword>
<comment type="caution">
    <text evidence="7">The sequence shown here is derived from an EMBL/GenBank/DDBJ whole genome shotgun (WGS) entry which is preliminary data.</text>
</comment>
<evidence type="ECO:0000256" key="1">
    <source>
        <dbReference type="ARBA" id="ARBA00022603"/>
    </source>
</evidence>
<organism evidence="7 8">
    <name type="scientific">Nonomuraea cypriaca</name>
    <dbReference type="NCBI Taxonomy" id="1187855"/>
    <lineage>
        <taxon>Bacteria</taxon>
        <taxon>Bacillati</taxon>
        <taxon>Actinomycetota</taxon>
        <taxon>Actinomycetes</taxon>
        <taxon>Streptosporangiales</taxon>
        <taxon>Streptosporangiaceae</taxon>
        <taxon>Nonomuraea</taxon>
    </lineage>
</organism>
<evidence type="ECO:0000259" key="6">
    <source>
        <dbReference type="Pfam" id="PF08100"/>
    </source>
</evidence>
<evidence type="ECO:0000259" key="5">
    <source>
        <dbReference type="Pfam" id="PF00891"/>
    </source>
</evidence>
<dbReference type="SUPFAM" id="SSF46785">
    <property type="entry name" value="Winged helix' DNA-binding domain"/>
    <property type="match status" value="1"/>
</dbReference>
<dbReference type="GO" id="GO:0008171">
    <property type="term" value="F:O-methyltransferase activity"/>
    <property type="evidence" value="ECO:0007669"/>
    <property type="project" value="InterPro"/>
</dbReference>
<gene>
    <name evidence="7" type="ORF">ITP53_40815</name>
</gene>
<evidence type="ECO:0000313" key="7">
    <source>
        <dbReference type="EMBL" id="MBF8191918.1"/>
    </source>
</evidence>
<keyword evidence="3" id="KW-0949">S-adenosyl-L-methionine</keyword>
<keyword evidence="2" id="KW-0808">Transferase</keyword>
<dbReference type="InterPro" id="IPR036388">
    <property type="entry name" value="WH-like_DNA-bd_sf"/>
</dbReference>
<feature type="domain" description="O-methyltransferase C-terminal" evidence="5">
    <location>
        <begin position="122"/>
        <end position="325"/>
    </location>
</feature>
<feature type="domain" description="O-methyltransferase dimerisation" evidence="6">
    <location>
        <begin position="24"/>
        <end position="99"/>
    </location>
</feature>
<dbReference type="PIRSF" id="PIRSF005739">
    <property type="entry name" value="O-mtase"/>
    <property type="match status" value="1"/>
</dbReference>
<dbReference type="PANTHER" id="PTHR43712">
    <property type="entry name" value="PUTATIVE (AFU_ORTHOLOGUE AFUA_4G14580)-RELATED"/>
    <property type="match status" value="1"/>
</dbReference>
<dbReference type="EMBL" id="JADOGI010000183">
    <property type="protein sequence ID" value="MBF8191918.1"/>
    <property type="molecule type" value="Genomic_DNA"/>
</dbReference>
<dbReference type="Gene3D" id="1.10.10.10">
    <property type="entry name" value="Winged helix-like DNA-binding domain superfamily/Winged helix DNA-binding domain"/>
    <property type="match status" value="1"/>
</dbReference>
<feature type="active site" description="Proton acceptor" evidence="4">
    <location>
        <position position="253"/>
    </location>
</feature>
<dbReference type="InterPro" id="IPR036390">
    <property type="entry name" value="WH_DNA-bd_sf"/>
</dbReference>
<name>A0A931F5B6_9ACTN</name>
<accession>A0A931F5B6</accession>
<dbReference type="SUPFAM" id="SSF53335">
    <property type="entry name" value="S-adenosyl-L-methionine-dependent methyltransferases"/>
    <property type="match status" value="1"/>
</dbReference>
<dbReference type="Pfam" id="PF00891">
    <property type="entry name" value="Methyltransf_2"/>
    <property type="match status" value="1"/>
</dbReference>
<dbReference type="Pfam" id="PF08100">
    <property type="entry name" value="Dimerisation"/>
    <property type="match status" value="1"/>
</dbReference>
<evidence type="ECO:0000256" key="2">
    <source>
        <dbReference type="ARBA" id="ARBA00022679"/>
    </source>
</evidence>
<protein>
    <submittedName>
        <fullName evidence="7">Methyltransferase domain-containing protein</fullName>
    </submittedName>
</protein>